<dbReference type="Pfam" id="PF04794">
    <property type="entry name" value="YdjC"/>
    <property type="match status" value="1"/>
</dbReference>
<keyword evidence="2" id="KW-0479">Metal-binding</keyword>
<sequence>MNKYLIINADDFGMSVPVNLGIVEAHAFGTVSSTSMMVNMPGFQHAVLLAHRTPSMGIGLHFNLTAGCPLSPVETIPSLASPANGCFSCVTPLWQAGDIERELREQYNKLISAGIRPTHLDTHHHIHLEVPAVYSAMMKLARQEHLPIRLHPYPNGIEELPLQTDFLIMDTYDSDQGAARLLAHLHALQEGTTELMCHPRYLEPEAGSGFVPQDTRGAELRALTDRQIKDALHEQDIALIHFGHLPKKLPLPASPAGASPAQPEELIVSVLPRSHLPLRSTQRKKRKPRARKPITHKPKRITVKRKLRRRSLKAAAPRRRRFRK</sequence>
<evidence type="ECO:0008006" key="9">
    <source>
        <dbReference type="Google" id="ProtNLM"/>
    </source>
</evidence>
<proteinExistence type="predicted"/>
<evidence type="ECO:0000256" key="3">
    <source>
        <dbReference type="ARBA" id="ARBA00022801"/>
    </source>
</evidence>
<evidence type="ECO:0000256" key="1">
    <source>
        <dbReference type="ARBA" id="ARBA00001946"/>
    </source>
</evidence>
<gene>
    <name evidence="7" type="ORF">GCM10010911_43930</name>
</gene>
<dbReference type="PANTHER" id="PTHR31609:SF1">
    <property type="entry name" value="CARBOHYDRATE DEACETYLASE"/>
    <property type="match status" value="1"/>
</dbReference>
<dbReference type="GO" id="GO:0005975">
    <property type="term" value="P:carbohydrate metabolic process"/>
    <property type="evidence" value="ECO:0007669"/>
    <property type="project" value="InterPro"/>
</dbReference>
<dbReference type="SUPFAM" id="SSF88713">
    <property type="entry name" value="Glycoside hydrolase/deacetylase"/>
    <property type="match status" value="1"/>
</dbReference>
<protein>
    <recommendedName>
        <fullName evidence="9">ChbG/HpnK family deacetylase</fullName>
    </recommendedName>
</protein>
<accession>A0A916Z816</accession>
<evidence type="ECO:0000256" key="6">
    <source>
        <dbReference type="SAM" id="MobiDB-lite"/>
    </source>
</evidence>
<feature type="compositionally biased region" description="Basic residues" evidence="6">
    <location>
        <begin position="281"/>
        <end position="324"/>
    </location>
</feature>
<reference evidence="7" key="1">
    <citation type="journal article" date="2014" name="Int. J. Syst. Evol. Microbiol.">
        <title>Complete genome sequence of Corynebacterium casei LMG S-19264T (=DSM 44701T), isolated from a smear-ripened cheese.</title>
        <authorList>
            <consortium name="US DOE Joint Genome Institute (JGI-PGF)"/>
            <person name="Walter F."/>
            <person name="Albersmeier A."/>
            <person name="Kalinowski J."/>
            <person name="Ruckert C."/>
        </authorList>
    </citation>
    <scope>NUCLEOTIDE SEQUENCE</scope>
    <source>
        <strain evidence="7">CGMCC 1.15178</strain>
    </source>
</reference>
<comment type="cofactor">
    <cofactor evidence="1">
        <name>Mg(2+)</name>
        <dbReference type="ChEBI" id="CHEBI:18420"/>
    </cofactor>
</comment>
<comment type="caution">
    <text evidence="7">The sequence shown here is derived from an EMBL/GenBank/DDBJ whole genome shotgun (WGS) entry which is preliminary data.</text>
</comment>
<dbReference type="GO" id="GO:0046872">
    <property type="term" value="F:metal ion binding"/>
    <property type="evidence" value="ECO:0007669"/>
    <property type="project" value="UniProtKB-KW"/>
</dbReference>
<keyword evidence="4" id="KW-0460">Magnesium</keyword>
<dbReference type="Gene3D" id="3.20.20.370">
    <property type="entry name" value="Glycoside hydrolase/deacetylase"/>
    <property type="match status" value="1"/>
</dbReference>
<feature type="region of interest" description="Disordered" evidence="6">
    <location>
        <begin position="272"/>
        <end position="324"/>
    </location>
</feature>
<keyword evidence="8" id="KW-1185">Reference proteome</keyword>
<dbReference type="PANTHER" id="PTHR31609">
    <property type="entry name" value="YDJC DEACETYLASE FAMILY MEMBER"/>
    <property type="match status" value="1"/>
</dbReference>
<dbReference type="GO" id="GO:0019213">
    <property type="term" value="F:deacetylase activity"/>
    <property type="evidence" value="ECO:0007669"/>
    <property type="project" value="TreeGrafter"/>
</dbReference>
<dbReference type="GO" id="GO:0016787">
    <property type="term" value="F:hydrolase activity"/>
    <property type="evidence" value="ECO:0007669"/>
    <property type="project" value="UniProtKB-KW"/>
</dbReference>
<evidence type="ECO:0000256" key="5">
    <source>
        <dbReference type="ARBA" id="ARBA00023277"/>
    </source>
</evidence>
<reference evidence="7" key="2">
    <citation type="submission" date="2020-09" db="EMBL/GenBank/DDBJ databases">
        <authorList>
            <person name="Sun Q."/>
            <person name="Zhou Y."/>
        </authorList>
    </citation>
    <scope>NUCLEOTIDE SEQUENCE</scope>
    <source>
        <strain evidence="7">CGMCC 1.15178</strain>
    </source>
</reference>
<organism evidence="7 8">
    <name type="scientific">Paenibacillus nasutitermitis</name>
    <dbReference type="NCBI Taxonomy" id="1652958"/>
    <lineage>
        <taxon>Bacteria</taxon>
        <taxon>Bacillati</taxon>
        <taxon>Bacillota</taxon>
        <taxon>Bacilli</taxon>
        <taxon>Bacillales</taxon>
        <taxon>Paenibacillaceae</taxon>
        <taxon>Paenibacillus</taxon>
    </lineage>
</organism>
<evidence type="ECO:0000256" key="4">
    <source>
        <dbReference type="ARBA" id="ARBA00022842"/>
    </source>
</evidence>
<dbReference type="InterPro" id="IPR006879">
    <property type="entry name" value="YdjC-like"/>
</dbReference>
<name>A0A916Z816_9BACL</name>
<dbReference type="EMBL" id="BMHP01000003">
    <property type="protein sequence ID" value="GGD81005.1"/>
    <property type="molecule type" value="Genomic_DNA"/>
</dbReference>
<evidence type="ECO:0000256" key="2">
    <source>
        <dbReference type="ARBA" id="ARBA00022723"/>
    </source>
</evidence>
<evidence type="ECO:0000313" key="8">
    <source>
        <dbReference type="Proteomes" id="UP000612456"/>
    </source>
</evidence>
<dbReference type="Proteomes" id="UP000612456">
    <property type="component" value="Unassembled WGS sequence"/>
</dbReference>
<dbReference type="AlphaFoldDB" id="A0A916Z816"/>
<keyword evidence="3" id="KW-0378">Hydrolase</keyword>
<evidence type="ECO:0000313" key="7">
    <source>
        <dbReference type="EMBL" id="GGD81005.1"/>
    </source>
</evidence>
<dbReference type="InterPro" id="IPR011330">
    <property type="entry name" value="Glyco_hydro/deAcase_b/a-brl"/>
</dbReference>
<dbReference type="RefSeq" id="WP_188994934.1">
    <property type="nucleotide sequence ID" value="NZ_BMHP01000003.1"/>
</dbReference>
<keyword evidence="5" id="KW-0119">Carbohydrate metabolism</keyword>